<dbReference type="PANTHER" id="PTHR30005">
    <property type="entry name" value="EXOPOLYPHOSPHATASE"/>
    <property type="match status" value="1"/>
</dbReference>
<dbReference type="STRING" id="1041146.GCA_000427985_03969"/>
<evidence type="ECO:0000313" key="10">
    <source>
        <dbReference type="Proteomes" id="UP001060123"/>
    </source>
</evidence>
<evidence type="ECO:0000259" key="6">
    <source>
        <dbReference type="Pfam" id="PF21697"/>
    </source>
</evidence>
<dbReference type="CDD" id="cd24052">
    <property type="entry name" value="ASKHA_NBD_HpPPX-GppA-like"/>
    <property type="match status" value="1"/>
</dbReference>
<dbReference type="NCBIfam" id="TIGR03706">
    <property type="entry name" value="exo_poly_only"/>
    <property type="match status" value="1"/>
</dbReference>
<keyword evidence="3 8" id="KW-0378">Hydrolase</keyword>
<name>A0A2N0D383_RHISU</name>
<organism evidence="7 9">
    <name type="scientific">Rhizobium sullae</name>
    <name type="common">Rhizobium hedysari</name>
    <dbReference type="NCBI Taxonomy" id="50338"/>
    <lineage>
        <taxon>Bacteria</taxon>
        <taxon>Pseudomonadati</taxon>
        <taxon>Pseudomonadota</taxon>
        <taxon>Alphaproteobacteria</taxon>
        <taxon>Hyphomicrobiales</taxon>
        <taxon>Rhizobiaceae</taxon>
        <taxon>Rhizobium/Agrobacterium group</taxon>
        <taxon>Rhizobium</taxon>
    </lineage>
</organism>
<dbReference type="InterPro" id="IPR003695">
    <property type="entry name" value="Ppx_GppA_N"/>
</dbReference>
<proteinExistence type="inferred from homology"/>
<feature type="domain" description="Exopolyphosphatase C-terminal" evidence="6">
    <location>
        <begin position="317"/>
        <end position="505"/>
    </location>
</feature>
<keyword evidence="10" id="KW-1185">Reference proteome</keyword>
<reference evidence="8" key="3">
    <citation type="submission" date="2022-09" db="EMBL/GenBank/DDBJ databases">
        <title>Australian commercial rhizobial inoculants.</title>
        <authorList>
            <person name="Kohlmeier M.G."/>
            <person name="O'Hara G.W."/>
            <person name="Colombi E."/>
            <person name="Ramsay J.P."/>
            <person name="Terpolilli J."/>
        </authorList>
    </citation>
    <scope>NUCLEOTIDE SEQUENCE</scope>
    <source>
        <strain evidence="8">WSM1592</strain>
    </source>
</reference>
<protein>
    <recommendedName>
        <fullName evidence="2">exopolyphosphatase</fullName>
        <ecNumber evidence="2">3.6.1.11</ecNumber>
    </recommendedName>
</protein>
<gene>
    <name evidence="7" type="primary">ppx</name>
    <name evidence="7" type="ORF">CWR43_28860</name>
    <name evidence="8" type="ORF">N2599_04705</name>
</gene>
<dbReference type="AlphaFoldDB" id="A0A2N0D383"/>
<dbReference type="InterPro" id="IPR048951">
    <property type="entry name" value="Ppx_C"/>
</dbReference>
<comment type="similarity">
    <text evidence="1">Belongs to the GppA/Ppx family.</text>
</comment>
<reference evidence="7 9" key="1">
    <citation type="submission" date="2017-11" db="EMBL/GenBank/DDBJ databases">
        <authorList>
            <person name="Han C.G."/>
        </authorList>
    </citation>
    <scope>NUCLEOTIDE SEQUENCE [LARGE SCALE GENOMIC DNA]</scope>
    <source>
        <strain evidence="7 9">HCNT1</strain>
    </source>
</reference>
<comment type="catalytic activity">
    <reaction evidence="4">
        <text>[phosphate](n) + H2O = [phosphate](n-1) + phosphate + H(+)</text>
        <dbReference type="Rhea" id="RHEA:21528"/>
        <dbReference type="Rhea" id="RHEA-COMP:9859"/>
        <dbReference type="Rhea" id="RHEA-COMP:14279"/>
        <dbReference type="ChEBI" id="CHEBI:15377"/>
        <dbReference type="ChEBI" id="CHEBI:15378"/>
        <dbReference type="ChEBI" id="CHEBI:16838"/>
        <dbReference type="ChEBI" id="CHEBI:43474"/>
        <dbReference type="EC" id="3.6.1.11"/>
    </reaction>
</comment>
<dbReference type="EMBL" id="PIQN01000022">
    <property type="protein sequence ID" value="PKA40574.1"/>
    <property type="molecule type" value="Genomic_DNA"/>
</dbReference>
<dbReference type="Gene3D" id="3.30.420.40">
    <property type="match status" value="1"/>
</dbReference>
<dbReference type="GO" id="GO:0004309">
    <property type="term" value="F:exopolyphosphatase activity"/>
    <property type="evidence" value="ECO:0007669"/>
    <property type="project" value="UniProtKB-EC"/>
</dbReference>
<dbReference type="PANTHER" id="PTHR30005:SF0">
    <property type="entry name" value="RETROGRADE REGULATION PROTEIN 2"/>
    <property type="match status" value="1"/>
</dbReference>
<evidence type="ECO:0000256" key="3">
    <source>
        <dbReference type="ARBA" id="ARBA00022801"/>
    </source>
</evidence>
<dbReference type="Pfam" id="PF02541">
    <property type="entry name" value="Ppx-GppA"/>
    <property type="match status" value="1"/>
</dbReference>
<dbReference type="Pfam" id="PF21697">
    <property type="entry name" value="Ppx_C"/>
    <property type="match status" value="1"/>
</dbReference>
<feature type="domain" description="Ppx/GppA phosphatase N-terminal" evidence="5">
    <location>
        <begin position="29"/>
        <end position="307"/>
    </location>
</feature>
<evidence type="ECO:0000313" key="9">
    <source>
        <dbReference type="Proteomes" id="UP000232164"/>
    </source>
</evidence>
<evidence type="ECO:0000313" key="8">
    <source>
        <dbReference type="EMBL" id="UWU15316.1"/>
    </source>
</evidence>
<dbReference type="InterPro" id="IPR050273">
    <property type="entry name" value="GppA/Ppx_hydrolase"/>
</dbReference>
<dbReference type="EC" id="3.6.1.11" evidence="2"/>
<dbReference type="OrthoDB" id="3698573at2"/>
<dbReference type="GO" id="GO:0006793">
    <property type="term" value="P:phosphorus metabolic process"/>
    <property type="evidence" value="ECO:0007669"/>
    <property type="project" value="InterPro"/>
</dbReference>
<dbReference type="Proteomes" id="UP000232164">
    <property type="component" value="Unassembled WGS sequence"/>
</dbReference>
<accession>A0A2N0D383</accession>
<dbReference type="EMBL" id="CP104143">
    <property type="protein sequence ID" value="UWU15316.1"/>
    <property type="molecule type" value="Genomic_DNA"/>
</dbReference>
<dbReference type="Gene3D" id="3.30.420.150">
    <property type="entry name" value="Exopolyphosphatase. Domain 2"/>
    <property type="match status" value="1"/>
</dbReference>
<sequence>MVESEAQGRLPGIAPVSVVDIGSNSIRVVIYEGMSRSPAILFNEKVLCGLGKGIALTGRMDEESVARALAALHRFKALSDQARAATMYVLATAAAREASNGPDFIHKAETILQRKVRVLSGEEEAKFSALGIISGFFHPDGIAGDLGGGSLELIDIKEREIGKGITLPLGGLRLSEYAGGSLARARTFARKHVRSATKILEKGAGRTFYAVGGTWRNVAKLHMELTQYPLHMMQGYEVSLEAMMQFLDQVEIARESKDPAFQAVSKHRRALLPFGAVAMQEVLSAMKPAVISFSAQGVREGYLYSLLSDGERRADPLLSAAGELAILRARSPEHARELAEWTGYMMPYFGITETEEEARYRQAACLLADISWRAHPDYRGLQALNLIAHSSFVGISHPGRAFIALANYYRFEGLHDDGSTAPLAAIAGPQYVERAKLLGGMLRVVYLFSASMPGLVKNLTFRKSSNPDIDLEFVVPSEYHDFAGERLDGRLQQLSKLTNKRLAFVFE</sequence>
<dbReference type="Gene3D" id="1.10.3210.10">
    <property type="entry name" value="Hypothetical protein af1432"/>
    <property type="match status" value="1"/>
</dbReference>
<evidence type="ECO:0000313" key="7">
    <source>
        <dbReference type="EMBL" id="PKA40574.1"/>
    </source>
</evidence>
<dbReference type="InterPro" id="IPR043129">
    <property type="entry name" value="ATPase_NBD"/>
</dbReference>
<evidence type="ECO:0000256" key="1">
    <source>
        <dbReference type="ARBA" id="ARBA00007125"/>
    </source>
</evidence>
<dbReference type="SUPFAM" id="SSF53067">
    <property type="entry name" value="Actin-like ATPase domain"/>
    <property type="match status" value="2"/>
</dbReference>
<evidence type="ECO:0000259" key="5">
    <source>
        <dbReference type="Pfam" id="PF02541"/>
    </source>
</evidence>
<dbReference type="RefSeq" id="WP_027508622.1">
    <property type="nucleotide sequence ID" value="NZ_CP104143.1"/>
</dbReference>
<evidence type="ECO:0000256" key="4">
    <source>
        <dbReference type="ARBA" id="ARBA00047607"/>
    </source>
</evidence>
<reference evidence="7 9" key="2">
    <citation type="submission" date="2017-12" db="EMBL/GenBank/DDBJ databases">
        <title>Genome sequence of Rhizobium sullae HCNT1 isolated from Sulla coronaria nodules and featuring peculiar denitrification phenotypes.</title>
        <authorList>
            <person name="De Diego-Diaz B."/>
            <person name="Treu L."/>
            <person name="Campanaro S."/>
            <person name="Da Silva Duarte V."/>
            <person name="Basaglia M."/>
            <person name="Favaro L."/>
            <person name="Casella S."/>
            <person name="Squartini A."/>
        </authorList>
    </citation>
    <scope>NUCLEOTIDE SEQUENCE [LARGE SCALE GENOMIC DNA]</scope>
    <source>
        <strain evidence="7 9">HCNT1</strain>
    </source>
</reference>
<dbReference type="SUPFAM" id="SSF109604">
    <property type="entry name" value="HD-domain/PDEase-like"/>
    <property type="match status" value="1"/>
</dbReference>
<evidence type="ECO:0000256" key="2">
    <source>
        <dbReference type="ARBA" id="ARBA00012451"/>
    </source>
</evidence>
<dbReference type="Proteomes" id="UP001060123">
    <property type="component" value="Chromosome"/>
</dbReference>
<dbReference type="InterPro" id="IPR022371">
    <property type="entry name" value="Exopolyphosphatase"/>
</dbReference>